<sequence>MIVIPDCLRCINLIENSGMKCKAFPDGIPSEVRQKKKEEGCTCNQGIGYKKRNSK</sequence>
<proteinExistence type="predicted"/>
<protein>
    <submittedName>
        <fullName evidence="1">Uncharacterized protein</fullName>
    </submittedName>
</protein>
<evidence type="ECO:0000313" key="1">
    <source>
        <dbReference type="EMBL" id="DAE13834.1"/>
    </source>
</evidence>
<dbReference type="EMBL" id="BK015570">
    <property type="protein sequence ID" value="DAE13834.1"/>
    <property type="molecule type" value="Genomic_DNA"/>
</dbReference>
<name>A0A8S5Q3Y3_9CAUD</name>
<reference evidence="1" key="1">
    <citation type="journal article" date="2021" name="Proc. Natl. Acad. Sci. U.S.A.">
        <title>A Catalog of Tens of Thousands of Viruses from Human Metagenomes Reveals Hidden Associations with Chronic Diseases.</title>
        <authorList>
            <person name="Tisza M.J."/>
            <person name="Buck C.B."/>
        </authorList>
    </citation>
    <scope>NUCLEOTIDE SEQUENCE</scope>
    <source>
        <strain evidence="1">CtLNL10</strain>
    </source>
</reference>
<organism evidence="1">
    <name type="scientific">Siphoviridae sp. ctLNL10</name>
    <dbReference type="NCBI Taxonomy" id="2825453"/>
    <lineage>
        <taxon>Viruses</taxon>
        <taxon>Duplodnaviria</taxon>
        <taxon>Heunggongvirae</taxon>
        <taxon>Uroviricota</taxon>
        <taxon>Caudoviricetes</taxon>
    </lineage>
</organism>
<accession>A0A8S5Q3Y3</accession>